<keyword evidence="7" id="KW-0175">Coiled coil</keyword>
<dbReference type="SUPFAM" id="SSF55874">
    <property type="entry name" value="ATPase domain of HSP90 chaperone/DNA topoisomerase II/histidine kinase"/>
    <property type="match status" value="1"/>
</dbReference>
<evidence type="ECO:0000256" key="5">
    <source>
        <dbReference type="ARBA" id="ARBA00022777"/>
    </source>
</evidence>
<dbReference type="PRINTS" id="PR00344">
    <property type="entry name" value="BCTRLSENSOR"/>
</dbReference>
<evidence type="ECO:0000256" key="4">
    <source>
        <dbReference type="ARBA" id="ARBA00022679"/>
    </source>
</evidence>
<evidence type="ECO:0000259" key="8">
    <source>
        <dbReference type="PROSITE" id="PS50109"/>
    </source>
</evidence>
<dbReference type="CDD" id="cd00082">
    <property type="entry name" value="HisKA"/>
    <property type="match status" value="1"/>
</dbReference>
<dbReference type="InterPro" id="IPR050736">
    <property type="entry name" value="Sensor_HK_Regulatory"/>
</dbReference>
<name>H1YBM8_9SPHI</name>
<dbReference type="Pfam" id="PF13596">
    <property type="entry name" value="PAS_10"/>
    <property type="match status" value="1"/>
</dbReference>
<dbReference type="InterPro" id="IPR036097">
    <property type="entry name" value="HisK_dim/P_sf"/>
</dbReference>
<dbReference type="AlphaFoldDB" id="H1YBM8"/>
<feature type="domain" description="Histidine kinase" evidence="8">
    <location>
        <begin position="379"/>
        <end position="595"/>
    </location>
</feature>
<accession>H1YBM8</accession>
<evidence type="ECO:0000256" key="1">
    <source>
        <dbReference type="ARBA" id="ARBA00000085"/>
    </source>
</evidence>
<keyword evidence="5 9" id="KW-0418">Kinase</keyword>
<dbReference type="FunFam" id="3.30.565.10:FF:000006">
    <property type="entry name" value="Sensor histidine kinase WalK"/>
    <property type="match status" value="1"/>
</dbReference>
<dbReference type="Gene3D" id="3.30.565.10">
    <property type="entry name" value="Histidine kinase-like ATPase, C-terminal domain"/>
    <property type="match status" value="1"/>
</dbReference>
<dbReference type="InterPro" id="IPR005467">
    <property type="entry name" value="His_kinase_dom"/>
</dbReference>
<dbReference type="InterPro" id="IPR036890">
    <property type="entry name" value="HATPase_C_sf"/>
</dbReference>
<keyword evidence="4" id="KW-0808">Transferase</keyword>
<dbReference type="HOGENOM" id="CLU_457711_0_0_10"/>
<dbReference type="eggNOG" id="COG2205">
    <property type="taxonomic scope" value="Bacteria"/>
</dbReference>
<dbReference type="PROSITE" id="PS50109">
    <property type="entry name" value="HIS_KIN"/>
    <property type="match status" value="1"/>
</dbReference>
<dbReference type="OrthoDB" id="9813151at2"/>
<dbReference type="Gene3D" id="1.10.287.130">
    <property type="match status" value="1"/>
</dbReference>
<evidence type="ECO:0000313" key="10">
    <source>
        <dbReference type="Proteomes" id="UP000002774"/>
    </source>
</evidence>
<dbReference type="SUPFAM" id="SSF47384">
    <property type="entry name" value="Homodimeric domain of signal transducing histidine kinase"/>
    <property type="match status" value="1"/>
</dbReference>
<gene>
    <name evidence="9" type="ORF">Mucpa_1838</name>
</gene>
<dbReference type="PANTHER" id="PTHR43711:SF26">
    <property type="entry name" value="SENSOR HISTIDINE KINASE RCSC"/>
    <property type="match status" value="1"/>
</dbReference>
<feature type="coiled-coil region" evidence="7">
    <location>
        <begin position="146"/>
        <end position="219"/>
    </location>
</feature>
<dbReference type="STRING" id="714943.Mucpa_1838"/>
<dbReference type="PANTHER" id="PTHR43711">
    <property type="entry name" value="TWO-COMPONENT HISTIDINE KINASE"/>
    <property type="match status" value="1"/>
</dbReference>
<evidence type="ECO:0000256" key="7">
    <source>
        <dbReference type="SAM" id="Coils"/>
    </source>
</evidence>
<dbReference type="eggNOG" id="COG0419">
    <property type="taxonomic scope" value="Bacteria"/>
</dbReference>
<reference evidence="9" key="1">
    <citation type="submission" date="2011-09" db="EMBL/GenBank/DDBJ databases">
        <title>The permanent draft genome of Mucilaginibacter paludis DSM 18603.</title>
        <authorList>
            <consortium name="US DOE Joint Genome Institute (JGI-PGF)"/>
            <person name="Lucas S."/>
            <person name="Han J."/>
            <person name="Lapidus A."/>
            <person name="Bruce D."/>
            <person name="Goodwin L."/>
            <person name="Pitluck S."/>
            <person name="Peters L."/>
            <person name="Kyrpides N."/>
            <person name="Mavromatis K."/>
            <person name="Ivanova N."/>
            <person name="Mikhailova N."/>
            <person name="Held B."/>
            <person name="Detter J.C."/>
            <person name="Tapia R."/>
            <person name="Han C."/>
            <person name="Land M."/>
            <person name="Hauser L."/>
            <person name="Markowitz V."/>
            <person name="Cheng J.-F."/>
            <person name="Hugenholtz P."/>
            <person name="Woyke T."/>
            <person name="Wu D."/>
            <person name="Tindall B."/>
            <person name="Brambilla E."/>
            <person name="Klenk H.-P."/>
            <person name="Eisen J.A."/>
        </authorList>
    </citation>
    <scope>NUCLEOTIDE SEQUENCE [LARGE SCALE GENOMIC DNA]</scope>
    <source>
        <strain evidence="9">DSM 18603</strain>
    </source>
</reference>
<comment type="catalytic activity">
    <reaction evidence="1">
        <text>ATP + protein L-histidine = ADP + protein N-phospho-L-histidine.</text>
        <dbReference type="EC" id="2.7.13.3"/>
    </reaction>
</comment>
<evidence type="ECO:0000256" key="2">
    <source>
        <dbReference type="ARBA" id="ARBA00012438"/>
    </source>
</evidence>
<dbReference type="InterPro" id="IPR003661">
    <property type="entry name" value="HisK_dim/P_dom"/>
</dbReference>
<organism evidence="9 10">
    <name type="scientific">Mucilaginibacter paludis DSM 18603</name>
    <dbReference type="NCBI Taxonomy" id="714943"/>
    <lineage>
        <taxon>Bacteria</taxon>
        <taxon>Pseudomonadati</taxon>
        <taxon>Bacteroidota</taxon>
        <taxon>Sphingobacteriia</taxon>
        <taxon>Sphingobacteriales</taxon>
        <taxon>Sphingobacteriaceae</taxon>
        <taxon>Mucilaginibacter</taxon>
    </lineage>
</organism>
<dbReference type="RefSeq" id="WP_008505914.1">
    <property type="nucleotide sequence ID" value="NZ_CM001403.1"/>
</dbReference>
<dbReference type="InterPro" id="IPR004358">
    <property type="entry name" value="Sig_transdc_His_kin-like_C"/>
</dbReference>
<dbReference type="Proteomes" id="UP000002774">
    <property type="component" value="Chromosome"/>
</dbReference>
<dbReference type="Pfam" id="PF00512">
    <property type="entry name" value="HisKA"/>
    <property type="match status" value="1"/>
</dbReference>
<dbReference type="Gene3D" id="3.30.450.20">
    <property type="entry name" value="PAS domain"/>
    <property type="match status" value="1"/>
</dbReference>
<sequence>MQEFKRSAILVAKVLKTSDAQVAVLEAAGLNGVCTDQQLTVLKAFGDTTAYLKAENFIFDLSELLPDDVGVIVKAAAHRALASNKRVTLSELNFGGVYAVQIAISPFITDDADRQLLVLFTTNKKKTKDRSVIKQTGVEQLTRQHLASLELELTEAKDNLEVAYEAINSSNDNIKSFNEELQSANEEMHSANEELQSVNEELQTVNRQQQQTNTELTESNDDLNNYFRSNTNGQLFVDHDLILKRYSPGAVKHINLRESDIGRPLAHITTNIKLETLIADIQNVMLNEQTITREAESSDGKIYQVMTMPYVRQNTNNTDGAIISFHDITELKKLLAALDISNKGLTDSIAAIKLSREQVSQSLEKEKQLNALKSRFVSMASHEFKTPLTAIQLSAELIGKIAVDMDHPIVKKYTETIKNAAKNLTNILNDFLSLELLETGRINPILSEFDLVKFAADITEDMQYLAKREQQISYIHSGRGRLVTLNPSLLKNCIINLISNAIKYSGPDSRIEFSTQITGNNLTIIIRDNGIGIPKEDQKHLFEAFFRAHNTGNIPGTGLGLNIVTRYTALMNGKIKFKSQVNKGTTFRITFPVKPL</sequence>
<protein>
    <recommendedName>
        <fullName evidence="2">histidine kinase</fullName>
        <ecNumber evidence="2">2.7.13.3</ecNumber>
    </recommendedName>
</protein>
<proteinExistence type="predicted"/>
<dbReference type="InterPro" id="IPR035965">
    <property type="entry name" value="PAS-like_dom_sf"/>
</dbReference>
<dbReference type="SMART" id="SM00388">
    <property type="entry name" value="HisKA"/>
    <property type="match status" value="1"/>
</dbReference>
<dbReference type="GO" id="GO:0000155">
    <property type="term" value="F:phosphorelay sensor kinase activity"/>
    <property type="evidence" value="ECO:0007669"/>
    <property type="project" value="InterPro"/>
</dbReference>
<keyword evidence="6" id="KW-0902">Two-component regulatory system</keyword>
<dbReference type="InterPro" id="IPR003594">
    <property type="entry name" value="HATPase_dom"/>
</dbReference>
<evidence type="ECO:0000256" key="3">
    <source>
        <dbReference type="ARBA" id="ARBA00022553"/>
    </source>
</evidence>
<dbReference type="CDD" id="cd00075">
    <property type="entry name" value="HATPase"/>
    <property type="match status" value="1"/>
</dbReference>
<keyword evidence="3" id="KW-0597">Phosphoprotein</keyword>
<dbReference type="EMBL" id="CM001403">
    <property type="protein sequence ID" value="EHQ25991.1"/>
    <property type="molecule type" value="Genomic_DNA"/>
</dbReference>
<evidence type="ECO:0000256" key="6">
    <source>
        <dbReference type="ARBA" id="ARBA00023012"/>
    </source>
</evidence>
<dbReference type="EC" id="2.7.13.3" evidence="2"/>
<dbReference type="SUPFAM" id="SSF55785">
    <property type="entry name" value="PYP-like sensor domain (PAS domain)"/>
    <property type="match status" value="1"/>
</dbReference>
<keyword evidence="10" id="KW-1185">Reference proteome</keyword>
<evidence type="ECO:0000313" key="9">
    <source>
        <dbReference type="EMBL" id="EHQ25991.1"/>
    </source>
</evidence>
<dbReference type="Pfam" id="PF02518">
    <property type="entry name" value="HATPase_c"/>
    <property type="match status" value="1"/>
</dbReference>
<dbReference type="SMART" id="SM00387">
    <property type="entry name" value="HATPase_c"/>
    <property type="match status" value="1"/>
</dbReference>